<protein>
    <submittedName>
        <fullName evidence="4">TetR family transcriptional regulator</fullName>
    </submittedName>
</protein>
<gene>
    <name evidence="4" type="ORF">LY60_00168</name>
</gene>
<dbReference type="InterPro" id="IPR036271">
    <property type="entry name" value="Tet_transcr_reg_TetR-rel_C_sf"/>
</dbReference>
<keyword evidence="1 2" id="KW-0238">DNA-binding</keyword>
<dbReference type="PRINTS" id="PR00455">
    <property type="entry name" value="HTHTETR"/>
</dbReference>
<evidence type="ECO:0000259" key="3">
    <source>
        <dbReference type="PROSITE" id="PS50977"/>
    </source>
</evidence>
<evidence type="ECO:0000256" key="1">
    <source>
        <dbReference type="ARBA" id="ARBA00023125"/>
    </source>
</evidence>
<keyword evidence="5" id="KW-1185">Reference proteome</keyword>
<evidence type="ECO:0000256" key="2">
    <source>
        <dbReference type="PROSITE-ProRule" id="PRU00335"/>
    </source>
</evidence>
<feature type="domain" description="HTH tetR-type" evidence="3">
    <location>
        <begin position="14"/>
        <end position="74"/>
    </location>
</feature>
<sequence>MAAEKINSRKIQAEATKNKIYKTAIKLMEQKGFNNMKIDDICTKAGVSVGSFYNYFKSKDDILIEIYKRGDVYFEETVRPNVSGKSTVENIIDFFEYYARYNEITGVETTKQLFASANKLYISKGRNMQAVLIDTIKKGQESGEIIKDYGPEGITEYLFIAARGLCYDWASHDGSYNLREGMRKYMKLLVQIFAAK</sequence>
<comment type="caution">
    <text evidence="4">The sequence shown here is derived from an EMBL/GenBank/DDBJ whole genome shotgun (WGS) entry which is preliminary data.</text>
</comment>
<dbReference type="RefSeq" id="WP_145078656.1">
    <property type="nucleotide sequence ID" value="NZ_DAMBUX010000007.1"/>
</dbReference>
<dbReference type="SUPFAM" id="SSF48498">
    <property type="entry name" value="Tetracyclin repressor-like, C-terminal domain"/>
    <property type="match status" value="1"/>
</dbReference>
<dbReference type="InterPro" id="IPR009057">
    <property type="entry name" value="Homeodomain-like_sf"/>
</dbReference>
<dbReference type="InterPro" id="IPR050624">
    <property type="entry name" value="HTH-type_Tx_Regulator"/>
</dbReference>
<dbReference type="PANTHER" id="PTHR43479">
    <property type="entry name" value="ACREF/ENVCD OPERON REPRESSOR-RELATED"/>
    <property type="match status" value="1"/>
</dbReference>
<dbReference type="AlphaFoldDB" id="A0A562JKB6"/>
<name>A0A562JKB6_9FIRM</name>
<dbReference type="PANTHER" id="PTHR43479:SF11">
    <property type="entry name" value="ACREF_ENVCD OPERON REPRESSOR-RELATED"/>
    <property type="match status" value="1"/>
</dbReference>
<dbReference type="GO" id="GO:0003677">
    <property type="term" value="F:DNA binding"/>
    <property type="evidence" value="ECO:0007669"/>
    <property type="project" value="UniProtKB-UniRule"/>
</dbReference>
<dbReference type="EMBL" id="VLKH01000001">
    <property type="protein sequence ID" value="TWH83558.1"/>
    <property type="molecule type" value="Genomic_DNA"/>
</dbReference>
<feature type="DNA-binding region" description="H-T-H motif" evidence="2">
    <location>
        <begin position="37"/>
        <end position="56"/>
    </location>
</feature>
<reference evidence="4 5" key="1">
    <citation type="submission" date="2019-07" db="EMBL/GenBank/DDBJ databases">
        <title>Genomic Encyclopedia of Type Strains, Phase I: the one thousand microbial genomes (KMG-I) project.</title>
        <authorList>
            <person name="Kyrpides N."/>
        </authorList>
    </citation>
    <scope>NUCLEOTIDE SEQUENCE [LARGE SCALE GENOMIC DNA]</scope>
    <source>
        <strain evidence="4 5">DSM 13558</strain>
    </source>
</reference>
<dbReference type="OrthoDB" id="9812484at2"/>
<dbReference type="Gene3D" id="1.10.357.10">
    <property type="entry name" value="Tetracycline Repressor, domain 2"/>
    <property type="match status" value="1"/>
</dbReference>
<dbReference type="Proteomes" id="UP000315343">
    <property type="component" value="Unassembled WGS sequence"/>
</dbReference>
<dbReference type="PROSITE" id="PS50977">
    <property type="entry name" value="HTH_TETR_2"/>
    <property type="match status" value="1"/>
</dbReference>
<organism evidence="4 5">
    <name type="scientific">Sedimentibacter saalensis</name>
    <dbReference type="NCBI Taxonomy" id="130788"/>
    <lineage>
        <taxon>Bacteria</taxon>
        <taxon>Bacillati</taxon>
        <taxon>Bacillota</taxon>
        <taxon>Tissierellia</taxon>
        <taxon>Sedimentibacter</taxon>
    </lineage>
</organism>
<proteinExistence type="predicted"/>
<dbReference type="Pfam" id="PF00440">
    <property type="entry name" value="TetR_N"/>
    <property type="match status" value="1"/>
</dbReference>
<evidence type="ECO:0000313" key="5">
    <source>
        <dbReference type="Proteomes" id="UP000315343"/>
    </source>
</evidence>
<dbReference type="InterPro" id="IPR001647">
    <property type="entry name" value="HTH_TetR"/>
</dbReference>
<accession>A0A562JKB6</accession>
<evidence type="ECO:0000313" key="4">
    <source>
        <dbReference type="EMBL" id="TWH83558.1"/>
    </source>
</evidence>
<dbReference type="SUPFAM" id="SSF46689">
    <property type="entry name" value="Homeodomain-like"/>
    <property type="match status" value="1"/>
</dbReference>